<reference evidence="3" key="1">
    <citation type="submission" date="2022-11" db="EMBL/GenBank/DDBJ databases">
        <authorList>
            <person name="Petersen C."/>
        </authorList>
    </citation>
    <scope>NUCLEOTIDE SEQUENCE</scope>
    <source>
        <strain evidence="3">IBT 29864</strain>
    </source>
</reference>
<evidence type="ECO:0000256" key="1">
    <source>
        <dbReference type="SAM" id="MobiDB-lite"/>
    </source>
</evidence>
<dbReference type="GeneID" id="81432810"/>
<dbReference type="Pfam" id="PF22943">
    <property type="entry name" value="HTH_68"/>
    <property type="match status" value="1"/>
</dbReference>
<accession>A0A9W9VUU4</accession>
<organism evidence="3 4">
    <name type="scientific">Penicillium cataractarum</name>
    <dbReference type="NCBI Taxonomy" id="2100454"/>
    <lineage>
        <taxon>Eukaryota</taxon>
        <taxon>Fungi</taxon>
        <taxon>Dikarya</taxon>
        <taxon>Ascomycota</taxon>
        <taxon>Pezizomycotina</taxon>
        <taxon>Eurotiomycetes</taxon>
        <taxon>Eurotiomycetidae</taxon>
        <taxon>Eurotiales</taxon>
        <taxon>Aspergillaceae</taxon>
        <taxon>Penicillium</taxon>
    </lineage>
</organism>
<dbReference type="Proteomes" id="UP001147782">
    <property type="component" value="Unassembled WGS sequence"/>
</dbReference>
<gene>
    <name evidence="3" type="ORF">N7496_000702</name>
</gene>
<sequence length="208" mass="22140">MGSAASKPVKSAAGAAARRQYPKQAAVPPRVPPSGPKPSQTQQPAPPTPTPAPSQAPGPVSQGPKYHSKEQPSGTRSNAIDLDGRDPDFAASLRHIGPVNPFPTLSNSSTVNHGYMQTVFPTASNPALLAVTARTRIGKAAQEELEALGRGDFVGRQFLDAFTISQALTMRDQQKMPKREIERLLRMKEGVMDRLGKDGVVSRVSVQA</sequence>
<name>A0A9W9VUU4_9EURO</name>
<proteinExistence type="predicted"/>
<dbReference type="RefSeq" id="XP_056560362.1">
    <property type="nucleotide sequence ID" value="XM_056693633.1"/>
</dbReference>
<evidence type="ECO:0000313" key="4">
    <source>
        <dbReference type="Proteomes" id="UP001147782"/>
    </source>
</evidence>
<evidence type="ECO:0000313" key="3">
    <source>
        <dbReference type="EMBL" id="KAJ5389634.1"/>
    </source>
</evidence>
<feature type="compositionally biased region" description="Pro residues" evidence="1">
    <location>
        <begin position="44"/>
        <end position="56"/>
    </location>
</feature>
<dbReference type="AlphaFoldDB" id="A0A9W9VUU4"/>
<dbReference type="OrthoDB" id="4085451at2759"/>
<feature type="domain" description="Helix-turn-helix" evidence="2">
    <location>
        <begin position="158"/>
        <end position="202"/>
    </location>
</feature>
<dbReference type="EMBL" id="JAPZBS010000001">
    <property type="protein sequence ID" value="KAJ5389634.1"/>
    <property type="molecule type" value="Genomic_DNA"/>
</dbReference>
<reference evidence="3" key="2">
    <citation type="journal article" date="2023" name="IMA Fungus">
        <title>Comparative genomic study of the Penicillium genus elucidates a diverse pangenome and 15 lateral gene transfer events.</title>
        <authorList>
            <person name="Petersen C."/>
            <person name="Sorensen T."/>
            <person name="Nielsen M.R."/>
            <person name="Sondergaard T.E."/>
            <person name="Sorensen J.L."/>
            <person name="Fitzpatrick D.A."/>
            <person name="Frisvad J.C."/>
            <person name="Nielsen K.L."/>
        </authorList>
    </citation>
    <scope>NUCLEOTIDE SEQUENCE</scope>
    <source>
        <strain evidence="3">IBT 29864</strain>
    </source>
</reference>
<comment type="caution">
    <text evidence="3">The sequence shown here is derived from an EMBL/GenBank/DDBJ whole genome shotgun (WGS) entry which is preliminary data.</text>
</comment>
<protein>
    <recommendedName>
        <fullName evidence="2">Helix-turn-helix domain-containing protein</fullName>
    </recommendedName>
</protein>
<dbReference type="InterPro" id="IPR054448">
    <property type="entry name" value="HTH_put_ascomycetes"/>
</dbReference>
<feature type="region of interest" description="Disordered" evidence="1">
    <location>
        <begin position="1"/>
        <end position="86"/>
    </location>
</feature>
<keyword evidence="4" id="KW-1185">Reference proteome</keyword>
<evidence type="ECO:0000259" key="2">
    <source>
        <dbReference type="Pfam" id="PF22943"/>
    </source>
</evidence>